<gene>
    <name evidence="5" type="ordered locus">Os02g0263366</name>
</gene>
<evidence type="ECO:0000313" key="5">
    <source>
        <dbReference type="EMBL" id="BAH91616.1"/>
    </source>
</evidence>
<dbReference type="InterPro" id="IPR058922">
    <property type="entry name" value="WHD_DRP"/>
</dbReference>
<organism evidence="5 6">
    <name type="scientific">Oryza sativa subsp. japonica</name>
    <name type="common">Rice</name>
    <dbReference type="NCBI Taxonomy" id="39947"/>
    <lineage>
        <taxon>Eukaryota</taxon>
        <taxon>Viridiplantae</taxon>
        <taxon>Streptophyta</taxon>
        <taxon>Embryophyta</taxon>
        <taxon>Tracheophyta</taxon>
        <taxon>Spermatophyta</taxon>
        <taxon>Magnoliopsida</taxon>
        <taxon>Liliopsida</taxon>
        <taxon>Poales</taxon>
        <taxon>Poaceae</taxon>
        <taxon>BOP clade</taxon>
        <taxon>Oryzoideae</taxon>
        <taxon>Oryzeae</taxon>
        <taxon>Oryzinae</taxon>
        <taxon>Oryza</taxon>
        <taxon>Oryza sativa</taxon>
    </lineage>
</organism>
<dbReference type="SUPFAM" id="SSF52540">
    <property type="entry name" value="P-loop containing nucleoside triphosphate hydrolases"/>
    <property type="match status" value="1"/>
</dbReference>
<dbReference type="Proteomes" id="UP000000763">
    <property type="component" value="Chromosome 2"/>
</dbReference>
<dbReference type="InterPro" id="IPR002182">
    <property type="entry name" value="NB-ARC"/>
</dbReference>
<dbReference type="GO" id="GO:0043531">
    <property type="term" value="F:ADP binding"/>
    <property type="evidence" value="ECO:0007669"/>
    <property type="project" value="InterPro"/>
</dbReference>
<dbReference type="PANTHER" id="PTHR23155:SF1180">
    <property type="entry name" value="OS02G0262800 PROTEIN"/>
    <property type="match status" value="1"/>
</dbReference>
<evidence type="ECO:0000259" key="3">
    <source>
        <dbReference type="Pfam" id="PF00931"/>
    </source>
</evidence>
<dbReference type="InterPro" id="IPR027417">
    <property type="entry name" value="P-loop_NTPase"/>
</dbReference>
<dbReference type="KEGG" id="dosa:Os02g0263366"/>
<dbReference type="Gene3D" id="1.10.10.10">
    <property type="entry name" value="Winged helix-like DNA-binding domain superfamily/Winged helix DNA-binding domain"/>
    <property type="match status" value="1"/>
</dbReference>
<evidence type="ECO:0000256" key="1">
    <source>
        <dbReference type="ARBA" id="ARBA00022821"/>
    </source>
</evidence>
<evidence type="ECO:0000256" key="2">
    <source>
        <dbReference type="SAM" id="SignalP"/>
    </source>
</evidence>
<dbReference type="AlphaFoldDB" id="C7IZ80"/>
<keyword evidence="2" id="KW-0732">Signal</keyword>
<dbReference type="GO" id="GO:0006952">
    <property type="term" value="P:defense response"/>
    <property type="evidence" value="ECO:0007669"/>
    <property type="project" value="InterPro"/>
</dbReference>
<sequence length="609" mass="68047">MEAAVGVASWLLGKVLTQLSSDLVAAYVASTELGLNVEEIKRDLKYTQGLLHMAQGRKDIRDNIGLQGLLQDLSKKADEAEDALDEIHYFIIQDQIDGTHEVIPEADGGLRGHALHGRHALRHTAGNWFSCFFCSSARARHDADDSQDTANSHGDVIDQVGNLPFNRVDMSNKIKSVVKGIHDLCTCISRLLQINQTAGEWDTSLERPPTSSTITQDKLFGREIIFRQTLHDLTNCNIPSGTLSVLPIVGPGGIGKTTFAQHLYNDKRTDAYFPIKVWVCVSTNFDVLRLTQEILKCIPHDKSAGSEAVHNSSNLDQLQKAIAERLKSQMFLLVLDDMWKCGSEAEWKNLVAPFTKGEAKGSVILVTTRFPSIAQMLKTTETIQLQGLEDSEFFTFFEECIFGQDKPECYKRDLIGIAKEISKKLRGSPLAAKTVDRLLKNNLSHECWTEVLEMDEWKNLQSNVDIMPALKISYDYLPYYLKKCFSYCALYPEDHRFNNLEITCFWEAIGIIDSGYQNDRAEAIGLKYLDELIGNGFLMKVTDRNTTTSRPGSPLTATMIKRRHTRMLSRMGREEGEAAQSTGAATSALQLLCVSEIVERVLVILQSSG</sequence>
<keyword evidence="1" id="KW-0611">Plant defense</keyword>
<evidence type="ECO:0000259" key="4">
    <source>
        <dbReference type="Pfam" id="PF23559"/>
    </source>
</evidence>
<dbReference type="PRINTS" id="PR00364">
    <property type="entry name" value="DISEASERSIST"/>
</dbReference>
<dbReference type="InterPro" id="IPR044974">
    <property type="entry name" value="Disease_R_plants"/>
</dbReference>
<proteinExistence type="predicted"/>
<feature type="domain" description="Disease resistance protein winged helix" evidence="4">
    <location>
        <begin position="490"/>
        <end position="543"/>
    </location>
</feature>
<feature type="chain" id="PRO_5002978686" evidence="2">
    <location>
        <begin position="18"/>
        <end position="609"/>
    </location>
</feature>
<protein>
    <submittedName>
        <fullName evidence="5">Os02g0263366 protein</fullName>
    </submittedName>
</protein>
<feature type="signal peptide" evidence="2">
    <location>
        <begin position="1"/>
        <end position="17"/>
    </location>
</feature>
<feature type="domain" description="NB-ARC" evidence="3">
    <location>
        <begin position="241"/>
        <end position="403"/>
    </location>
</feature>
<dbReference type="PANTHER" id="PTHR23155">
    <property type="entry name" value="DISEASE RESISTANCE PROTEIN RP"/>
    <property type="match status" value="1"/>
</dbReference>
<dbReference type="Gene3D" id="3.40.50.300">
    <property type="entry name" value="P-loop containing nucleotide triphosphate hydrolases"/>
    <property type="match status" value="1"/>
</dbReference>
<dbReference type="Pfam" id="PF00931">
    <property type="entry name" value="NB-ARC"/>
    <property type="match status" value="1"/>
</dbReference>
<accession>C7IZ80</accession>
<reference evidence="6" key="2">
    <citation type="journal article" date="2008" name="Nucleic Acids Res.">
        <title>The rice annotation project database (RAP-DB): 2008 update.</title>
        <authorList>
            <consortium name="The rice annotation project (RAP)"/>
        </authorList>
    </citation>
    <scope>GENOME REANNOTATION</scope>
    <source>
        <strain evidence="6">cv. Nipponbare</strain>
    </source>
</reference>
<dbReference type="EMBL" id="AP008208">
    <property type="protein sequence ID" value="BAH91616.1"/>
    <property type="molecule type" value="Genomic_DNA"/>
</dbReference>
<dbReference type="InterPro" id="IPR036388">
    <property type="entry name" value="WH-like_DNA-bd_sf"/>
</dbReference>
<dbReference type="Pfam" id="PF23559">
    <property type="entry name" value="WHD_DRP"/>
    <property type="match status" value="1"/>
</dbReference>
<evidence type="ECO:0000313" key="6">
    <source>
        <dbReference type="Proteomes" id="UP000000763"/>
    </source>
</evidence>
<reference evidence="5 6" key="1">
    <citation type="journal article" date="2005" name="Nature">
        <title>The map-based sequence of the rice genome.</title>
        <authorList>
            <consortium name="International rice genome sequencing project (IRGSP)"/>
            <person name="Matsumoto T."/>
            <person name="Wu J."/>
            <person name="Kanamori H."/>
            <person name="Katayose Y."/>
            <person name="Fujisawa M."/>
            <person name="Namiki N."/>
            <person name="Mizuno H."/>
            <person name="Yamamoto K."/>
            <person name="Antonio B.A."/>
            <person name="Baba T."/>
            <person name="Sakata K."/>
            <person name="Nagamura Y."/>
            <person name="Aoki H."/>
            <person name="Arikawa K."/>
            <person name="Arita K."/>
            <person name="Bito T."/>
            <person name="Chiden Y."/>
            <person name="Fujitsuka N."/>
            <person name="Fukunaka R."/>
            <person name="Hamada M."/>
            <person name="Harada C."/>
            <person name="Hayashi A."/>
            <person name="Hijishita S."/>
            <person name="Honda M."/>
            <person name="Hosokawa S."/>
            <person name="Ichikawa Y."/>
            <person name="Idonuma A."/>
            <person name="Iijima M."/>
            <person name="Ikeda M."/>
            <person name="Ikeno M."/>
            <person name="Ito K."/>
            <person name="Ito S."/>
            <person name="Ito T."/>
            <person name="Ito Y."/>
            <person name="Ito Y."/>
            <person name="Iwabuchi A."/>
            <person name="Kamiya K."/>
            <person name="Karasawa W."/>
            <person name="Kurita K."/>
            <person name="Katagiri S."/>
            <person name="Kikuta A."/>
            <person name="Kobayashi H."/>
            <person name="Kobayashi N."/>
            <person name="Machita K."/>
            <person name="Maehara T."/>
            <person name="Masukawa M."/>
            <person name="Mizubayashi T."/>
            <person name="Mukai Y."/>
            <person name="Nagasaki H."/>
            <person name="Nagata Y."/>
            <person name="Naito S."/>
            <person name="Nakashima M."/>
            <person name="Nakama Y."/>
            <person name="Nakamichi Y."/>
            <person name="Nakamura M."/>
            <person name="Meguro A."/>
            <person name="Negishi M."/>
            <person name="Ohta I."/>
            <person name="Ohta T."/>
            <person name="Okamoto M."/>
            <person name="Ono N."/>
            <person name="Saji S."/>
            <person name="Sakaguchi M."/>
            <person name="Sakai K."/>
            <person name="Shibata M."/>
            <person name="Shimokawa T."/>
            <person name="Song J."/>
            <person name="Takazaki Y."/>
            <person name="Terasawa K."/>
            <person name="Tsugane M."/>
            <person name="Tsuji K."/>
            <person name="Ueda S."/>
            <person name="Waki K."/>
            <person name="Yamagata H."/>
            <person name="Yamamoto M."/>
            <person name="Yamamoto S."/>
            <person name="Yamane H."/>
            <person name="Yoshiki S."/>
            <person name="Yoshihara R."/>
            <person name="Yukawa K."/>
            <person name="Zhong H."/>
            <person name="Yano M."/>
            <person name="Yuan Q."/>
            <person name="Ouyang S."/>
            <person name="Liu J."/>
            <person name="Jones K.M."/>
            <person name="Gansberger K."/>
            <person name="Moffat K."/>
            <person name="Hill J."/>
            <person name="Bera J."/>
            <person name="Fadrosh D."/>
            <person name="Jin S."/>
            <person name="Johri S."/>
            <person name="Kim M."/>
            <person name="Overton L."/>
            <person name="Reardon M."/>
            <person name="Tsitrin T."/>
            <person name="Vuong H."/>
            <person name="Weaver B."/>
            <person name="Ciecko A."/>
            <person name="Tallon L."/>
            <person name="Jackson J."/>
            <person name="Pai G."/>
            <person name="Aken S.V."/>
            <person name="Utterback T."/>
            <person name="Reidmuller S."/>
            <person name="Feldblyum T."/>
            <person name="Hsiao J."/>
            <person name="Zismann V."/>
            <person name="Iobst S."/>
            <person name="de Vazeille A.R."/>
            <person name="Buell C.R."/>
            <person name="Ying K."/>
            <person name="Li Y."/>
            <person name="Lu T."/>
            <person name="Huang Y."/>
            <person name="Zhao Q."/>
            <person name="Feng Q."/>
            <person name="Zhang L."/>
            <person name="Zhu J."/>
            <person name="Weng Q."/>
            <person name="Mu J."/>
            <person name="Lu Y."/>
            <person name="Fan D."/>
            <person name="Liu Y."/>
            <person name="Guan J."/>
            <person name="Zhang Y."/>
            <person name="Yu S."/>
            <person name="Liu X."/>
            <person name="Zhang Y."/>
            <person name="Hong G."/>
            <person name="Han B."/>
            <person name="Choisne N."/>
            <person name="Demange N."/>
            <person name="Orjeda G."/>
            <person name="Samain S."/>
            <person name="Cattolico L."/>
            <person name="Pelletier E."/>
            <person name="Couloux A."/>
            <person name="Segurens B."/>
            <person name="Wincker P."/>
            <person name="D'Hont A."/>
            <person name="Scarpelli C."/>
            <person name="Weissenbach J."/>
            <person name="Salanoubat M."/>
            <person name="Quetier F."/>
            <person name="Yu Y."/>
            <person name="Kim H.R."/>
            <person name="Rambo T."/>
            <person name="Currie J."/>
            <person name="Collura K."/>
            <person name="Luo M."/>
            <person name="Yang T."/>
            <person name="Ammiraju J.S.S."/>
            <person name="Engler F."/>
            <person name="Soderlund C."/>
            <person name="Wing R.A."/>
            <person name="Palmer L.E."/>
            <person name="de la Bastide M."/>
            <person name="Spiegel L."/>
            <person name="Nascimento L."/>
            <person name="Zutavern T."/>
            <person name="O'Shaughnessy A."/>
            <person name="Dike S."/>
            <person name="Dedhia N."/>
            <person name="Preston R."/>
            <person name="Balija V."/>
            <person name="McCombie W.R."/>
            <person name="Chow T."/>
            <person name="Chen H."/>
            <person name="Chung M."/>
            <person name="Chen C."/>
            <person name="Shaw J."/>
            <person name="Wu H."/>
            <person name="Hsiao K."/>
            <person name="Chao Y."/>
            <person name="Chu M."/>
            <person name="Cheng C."/>
            <person name="Hour A."/>
            <person name="Lee P."/>
            <person name="Lin S."/>
            <person name="Lin Y."/>
            <person name="Liou J."/>
            <person name="Liu S."/>
            <person name="Hsing Y."/>
            <person name="Raghuvanshi S."/>
            <person name="Mohanty A."/>
            <person name="Bharti A.K."/>
            <person name="Gaur A."/>
            <person name="Gupta V."/>
            <person name="Kumar D."/>
            <person name="Ravi V."/>
            <person name="Vij S."/>
            <person name="Kapur A."/>
            <person name="Khurana P."/>
            <person name="Khurana P."/>
            <person name="Khurana J.P."/>
            <person name="Tyagi A.K."/>
            <person name="Gaikwad K."/>
            <person name="Singh A."/>
            <person name="Dalal V."/>
            <person name="Srivastava S."/>
            <person name="Dixit A."/>
            <person name="Pal A.K."/>
            <person name="Ghazi I.A."/>
            <person name="Yadav M."/>
            <person name="Pandit A."/>
            <person name="Bhargava A."/>
            <person name="Sureshbabu K."/>
            <person name="Batra K."/>
            <person name="Sharma T.R."/>
            <person name="Mohapatra T."/>
            <person name="Singh N.K."/>
            <person name="Messing J."/>
            <person name="Nelson A.B."/>
            <person name="Fuks G."/>
            <person name="Kavchok S."/>
            <person name="Keizer G."/>
            <person name="Linton E."/>
            <person name="Llaca V."/>
            <person name="Song R."/>
            <person name="Tanyolac B."/>
            <person name="Young S."/>
            <person name="Ho-Il K."/>
            <person name="Hahn J.H."/>
            <person name="Sangsakoo G."/>
            <person name="Vanavichit A."/>
            <person name="de Mattos Luiz.A.T."/>
            <person name="Zimmer P.D."/>
            <person name="Malone G."/>
            <person name="Dellagostin O."/>
            <person name="de Oliveira A.C."/>
            <person name="Bevan M."/>
            <person name="Bancroft I."/>
            <person name="Minx P."/>
            <person name="Cordum H."/>
            <person name="Wilson R."/>
            <person name="Cheng Z."/>
            <person name="Jin W."/>
            <person name="Jiang J."/>
            <person name="Leong S.A."/>
            <person name="Iwama H."/>
            <person name="Gojobori T."/>
            <person name="Itoh T."/>
            <person name="Niimura Y."/>
            <person name="Fujii Y."/>
            <person name="Habara T."/>
            <person name="Sakai H."/>
            <person name="Sato Y."/>
            <person name="Wilson G."/>
            <person name="Kumar K."/>
            <person name="McCouch S."/>
            <person name="Juretic N."/>
            <person name="Hoen D."/>
            <person name="Wright S."/>
            <person name="Bruskiewich R."/>
            <person name="Bureau T."/>
            <person name="Miyao A."/>
            <person name="Hirochika H."/>
            <person name="Nishikawa T."/>
            <person name="Kadowaki K."/>
            <person name="Sugiura M."/>
            <person name="Burr B."/>
            <person name="Sasaki T."/>
        </authorList>
    </citation>
    <scope>NUCLEOTIDE SEQUENCE [LARGE SCALE GENOMIC DNA]</scope>
    <source>
        <strain evidence="6">cv. Nipponbare</strain>
    </source>
</reference>
<name>C7IZ80_ORYSJ</name>